<dbReference type="GO" id="GO:0070403">
    <property type="term" value="F:NAD+ binding"/>
    <property type="evidence" value="ECO:0007669"/>
    <property type="project" value="InterPro"/>
</dbReference>
<name>T1BWC1_9ZZZZ</name>
<dbReference type="InterPro" id="IPR006176">
    <property type="entry name" value="3-OHacyl-CoA_DH_NAD-bd"/>
</dbReference>
<dbReference type="EMBL" id="AUZY01001703">
    <property type="protein sequence ID" value="EQD74162.1"/>
    <property type="molecule type" value="Genomic_DNA"/>
</dbReference>
<comment type="similarity">
    <text evidence="1">Belongs to the 3-hydroxyacyl-CoA dehydrogenase family.</text>
</comment>
<dbReference type="PANTHER" id="PTHR48075">
    <property type="entry name" value="3-HYDROXYACYL-COA DEHYDROGENASE FAMILY PROTEIN"/>
    <property type="match status" value="1"/>
</dbReference>
<dbReference type="InterPro" id="IPR006108">
    <property type="entry name" value="3HC_DH_C"/>
</dbReference>
<reference evidence="5" key="2">
    <citation type="journal article" date="2014" name="ISME J.">
        <title>Microbial stratification in low pH oxic and suboxic macroscopic growths along an acid mine drainage.</title>
        <authorList>
            <person name="Mendez-Garcia C."/>
            <person name="Mesa V."/>
            <person name="Sprenger R.R."/>
            <person name="Richter M."/>
            <person name="Diez M.S."/>
            <person name="Solano J."/>
            <person name="Bargiela R."/>
            <person name="Golyshina O.V."/>
            <person name="Manteca A."/>
            <person name="Ramos J.L."/>
            <person name="Gallego J.R."/>
            <person name="Llorente I."/>
            <person name="Martins Dos Santos V.A."/>
            <person name="Jensen O.N."/>
            <person name="Pelaez A.I."/>
            <person name="Sanchez J."/>
            <person name="Ferrer M."/>
        </authorList>
    </citation>
    <scope>NUCLEOTIDE SEQUENCE</scope>
</reference>
<evidence type="ECO:0000256" key="2">
    <source>
        <dbReference type="ARBA" id="ARBA00023002"/>
    </source>
</evidence>
<gene>
    <name evidence="5" type="ORF">B1B_02818</name>
</gene>
<dbReference type="AlphaFoldDB" id="T1BWC1"/>
<dbReference type="Pfam" id="PF00725">
    <property type="entry name" value="3HCDH"/>
    <property type="match status" value="1"/>
</dbReference>
<dbReference type="Gene3D" id="3.40.50.720">
    <property type="entry name" value="NAD(P)-binding Rossmann-like Domain"/>
    <property type="match status" value="1"/>
</dbReference>
<dbReference type="InterPro" id="IPR036291">
    <property type="entry name" value="NAD(P)-bd_dom_sf"/>
</dbReference>
<dbReference type="GO" id="GO:0006635">
    <property type="term" value="P:fatty acid beta-oxidation"/>
    <property type="evidence" value="ECO:0007669"/>
    <property type="project" value="TreeGrafter"/>
</dbReference>
<dbReference type="InterPro" id="IPR022694">
    <property type="entry name" value="3-OHacyl-CoA_DH"/>
</dbReference>
<dbReference type="PANTHER" id="PTHR48075:SF5">
    <property type="entry name" value="3-HYDROXYBUTYRYL-COA DEHYDROGENASE"/>
    <property type="match status" value="1"/>
</dbReference>
<dbReference type="PROSITE" id="PS00067">
    <property type="entry name" value="3HCDH"/>
    <property type="match status" value="1"/>
</dbReference>
<dbReference type="Gene3D" id="1.10.1040.10">
    <property type="entry name" value="N-(1-d-carboxylethyl)-l-norvaline Dehydrogenase, domain 2"/>
    <property type="match status" value="1"/>
</dbReference>
<dbReference type="InterPro" id="IPR006180">
    <property type="entry name" value="3-OHacyl-CoA_DH_CS"/>
</dbReference>
<dbReference type="FunFam" id="3.40.50.720:FF:000009">
    <property type="entry name" value="Fatty oxidation complex, alpha subunit"/>
    <property type="match status" value="1"/>
</dbReference>
<dbReference type="InterPro" id="IPR013328">
    <property type="entry name" value="6PGD_dom2"/>
</dbReference>
<dbReference type="SUPFAM" id="SSF48179">
    <property type="entry name" value="6-phosphogluconate dehydrogenase C-terminal domain-like"/>
    <property type="match status" value="1"/>
</dbReference>
<dbReference type="InterPro" id="IPR008927">
    <property type="entry name" value="6-PGluconate_DH-like_C_sf"/>
</dbReference>
<evidence type="ECO:0000313" key="5">
    <source>
        <dbReference type="EMBL" id="EQD74162.1"/>
    </source>
</evidence>
<dbReference type="SUPFAM" id="SSF51735">
    <property type="entry name" value="NAD(P)-binding Rossmann-fold domains"/>
    <property type="match status" value="1"/>
</dbReference>
<dbReference type="GO" id="GO:0008691">
    <property type="term" value="F:3-hydroxybutyryl-CoA dehydrogenase activity"/>
    <property type="evidence" value="ECO:0007669"/>
    <property type="project" value="TreeGrafter"/>
</dbReference>
<protein>
    <submittedName>
        <fullName evidence="5">3-hydroxybutyryl-CoA dehydrogenase</fullName>
    </submittedName>
</protein>
<dbReference type="PIRSF" id="PIRSF000105">
    <property type="entry name" value="HCDH"/>
    <property type="match status" value="1"/>
</dbReference>
<dbReference type="Pfam" id="PF02737">
    <property type="entry name" value="3HCDH_N"/>
    <property type="match status" value="1"/>
</dbReference>
<comment type="caution">
    <text evidence="5">The sequence shown here is derived from an EMBL/GenBank/DDBJ whole genome shotgun (WGS) entry which is preliminary data.</text>
</comment>
<feature type="domain" description="3-hydroxyacyl-CoA dehydrogenase C-terminal" evidence="3">
    <location>
        <begin position="194"/>
        <end position="290"/>
    </location>
</feature>
<feature type="domain" description="3-hydroxyacyl-CoA dehydrogenase NAD binding" evidence="4">
    <location>
        <begin position="13"/>
        <end position="191"/>
    </location>
</feature>
<organism evidence="5">
    <name type="scientific">mine drainage metagenome</name>
    <dbReference type="NCBI Taxonomy" id="410659"/>
    <lineage>
        <taxon>unclassified sequences</taxon>
        <taxon>metagenomes</taxon>
        <taxon>ecological metagenomes</taxon>
    </lineage>
</organism>
<proteinExistence type="inferred from homology"/>
<reference evidence="5" key="1">
    <citation type="submission" date="2013-08" db="EMBL/GenBank/DDBJ databases">
        <authorList>
            <person name="Mendez C."/>
            <person name="Richter M."/>
            <person name="Ferrer M."/>
            <person name="Sanchez J."/>
        </authorList>
    </citation>
    <scope>NUCLEOTIDE SEQUENCE</scope>
</reference>
<keyword evidence="2" id="KW-0560">Oxidoreductase</keyword>
<sequence length="298" mass="32026">MSEAPSSLRPIATVFVIGSGIMGRGIAAQAALGGHTVWVEDVRPDLAEQGAADARRMLERAAARQGLSAETLHQAQQRIRVAPQLADCAEADLVIEAAPEKLGLKQDLFASVEDLAKASAILASNTSSLPIGQIGERLTDPGRLIGLHFFNPVLQMPLVELIPSPRTRPEVTARAEGFARGLGKTVVHSADRPGFVTTRALAALLNEAIGMLEEGVATRDDIDTAYKLGFHHPLGPFELADLVGLDTALAILEVLREGLQDPRYEARPMLRRLVAEGKLGRKTGEGFYRYPPTKDRPP</sequence>
<evidence type="ECO:0000259" key="4">
    <source>
        <dbReference type="Pfam" id="PF02737"/>
    </source>
</evidence>
<evidence type="ECO:0000256" key="1">
    <source>
        <dbReference type="ARBA" id="ARBA00009463"/>
    </source>
</evidence>
<evidence type="ECO:0000259" key="3">
    <source>
        <dbReference type="Pfam" id="PF00725"/>
    </source>
</evidence>
<accession>T1BWC1</accession>